<organism evidence="1 3">
    <name type="scientific">Clostridium neonatale</name>
    <dbReference type="NCBI Taxonomy" id="137838"/>
    <lineage>
        <taxon>Bacteria</taxon>
        <taxon>Bacillati</taxon>
        <taxon>Bacillota</taxon>
        <taxon>Clostridia</taxon>
        <taxon>Eubacteriales</taxon>
        <taxon>Clostridiaceae</taxon>
        <taxon>Clostridium</taxon>
    </lineage>
</organism>
<name>A0AA86JDB8_9CLOT</name>
<proteinExistence type="predicted"/>
<gene>
    <name evidence="2" type="ORF">CNEO2_160021</name>
    <name evidence="1" type="ORF">CNEO_40637</name>
</gene>
<reference evidence="2" key="2">
    <citation type="submission" date="2022-10" db="EMBL/GenBank/DDBJ databases">
        <authorList>
            <person name="Aires J."/>
            <person name="Mesa V."/>
        </authorList>
    </citation>
    <scope>NUCLEOTIDE SEQUENCE</scope>
    <source>
        <strain evidence="2">Clostridium neonatale JD116</strain>
    </source>
</reference>
<protein>
    <submittedName>
        <fullName evidence="1">Uncharacterized protein</fullName>
    </submittedName>
</protein>
<evidence type="ECO:0000313" key="1">
    <source>
        <dbReference type="EMBL" id="CAG9703462.1"/>
    </source>
</evidence>
<comment type="caution">
    <text evidence="1">The sequence shown here is derived from an EMBL/GenBank/DDBJ whole genome shotgun (WGS) entry which is preliminary data.</text>
</comment>
<evidence type="ECO:0000313" key="3">
    <source>
        <dbReference type="Proteomes" id="UP000789738"/>
    </source>
</evidence>
<evidence type="ECO:0000313" key="2">
    <source>
        <dbReference type="EMBL" id="CAI3547144.1"/>
    </source>
</evidence>
<dbReference type="Proteomes" id="UP000789738">
    <property type="component" value="Unassembled WGS sequence"/>
</dbReference>
<reference evidence="1" key="1">
    <citation type="submission" date="2021-10" db="EMBL/GenBank/DDBJ databases">
        <authorList>
            <person name="Mesa V."/>
        </authorList>
    </citation>
    <scope>NUCLEOTIDE SEQUENCE</scope>
    <source>
        <strain evidence="1">CC3_PB</strain>
    </source>
</reference>
<dbReference type="EMBL" id="CAMTCP010000077">
    <property type="protein sequence ID" value="CAI3547144.1"/>
    <property type="molecule type" value="Genomic_DNA"/>
</dbReference>
<dbReference type="EMBL" id="CAKJVE010000004">
    <property type="protein sequence ID" value="CAG9703462.1"/>
    <property type="molecule type" value="Genomic_DNA"/>
</dbReference>
<dbReference type="Proteomes" id="UP001189143">
    <property type="component" value="Unassembled WGS sequence"/>
</dbReference>
<accession>A0AA86JDB8</accession>
<sequence length="38" mass="4596">MYNWMHLTILSKMINDSLSLCIIIFKNIYIEFKQFAVL</sequence>
<dbReference type="AlphaFoldDB" id="A0AA86JDB8"/>